<organism evidence="1 2">
    <name type="scientific">Oryza sativa subsp. japonica</name>
    <name type="common">Rice</name>
    <dbReference type="NCBI Taxonomy" id="39947"/>
    <lineage>
        <taxon>Eukaryota</taxon>
        <taxon>Viridiplantae</taxon>
        <taxon>Streptophyta</taxon>
        <taxon>Embryophyta</taxon>
        <taxon>Tracheophyta</taxon>
        <taxon>Spermatophyta</taxon>
        <taxon>Magnoliopsida</taxon>
        <taxon>Liliopsida</taxon>
        <taxon>Poales</taxon>
        <taxon>Poaceae</taxon>
        <taxon>BOP clade</taxon>
        <taxon>Oryzoideae</taxon>
        <taxon>Oryzeae</taxon>
        <taxon>Oryzinae</taxon>
        <taxon>Oryza</taxon>
        <taxon>Oryza sativa</taxon>
    </lineage>
</organism>
<reference evidence="1 2" key="3">
    <citation type="journal article" date="2013" name="Rice">
        <title>Improvement of the Oryza sativa Nipponbare reference genome using next generation sequence and optical map data.</title>
        <authorList>
            <person name="Kawahara Y."/>
            <person name="de la Bastide M."/>
            <person name="Hamilton J.P."/>
            <person name="Kanamori H."/>
            <person name="McCombie W.R."/>
            <person name="Ouyang S."/>
            <person name="Schwartz D.C."/>
            <person name="Tanaka T."/>
            <person name="Wu J."/>
            <person name="Zhou S."/>
            <person name="Childs K.L."/>
            <person name="Davidson R.M."/>
            <person name="Lin H."/>
            <person name="Quesada-Ocampo L."/>
            <person name="Vaillancourt B."/>
            <person name="Sakai H."/>
            <person name="Lee S.S."/>
            <person name="Kim J."/>
            <person name="Numa H."/>
            <person name="Itoh T."/>
            <person name="Buell C.R."/>
            <person name="Matsumoto T."/>
        </authorList>
    </citation>
    <scope>NUCLEOTIDE SEQUENCE [LARGE SCALE GENOMIC DNA]</scope>
    <source>
        <strain evidence="2">cv. Nipponbare</strain>
    </source>
</reference>
<dbReference type="PaxDb" id="39947-A0A0P0XWM3"/>
<dbReference type="AlphaFoldDB" id="A0A0P0XWM3"/>
<dbReference type="Gramene" id="Os10t0532800-01">
    <property type="protein sequence ID" value="Os10t0532800-01"/>
    <property type="gene ID" value="Os10g0532800"/>
</dbReference>
<reference evidence="2" key="1">
    <citation type="journal article" date="2005" name="Nature">
        <title>The map-based sequence of the rice genome.</title>
        <authorList>
            <consortium name="International rice genome sequencing project (IRGSP)"/>
            <person name="Matsumoto T."/>
            <person name="Wu J."/>
            <person name="Kanamori H."/>
            <person name="Katayose Y."/>
            <person name="Fujisawa M."/>
            <person name="Namiki N."/>
            <person name="Mizuno H."/>
            <person name="Yamamoto K."/>
            <person name="Antonio B.A."/>
            <person name="Baba T."/>
            <person name="Sakata K."/>
            <person name="Nagamura Y."/>
            <person name="Aoki H."/>
            <person name="Arikawa K."/>
            <person name="Arita K."/>
            <person name="Bito T."/>
            <person name="Chiden Y."/>
            <person name="Fujitsuka N."/>
            <person name="Fukunaka R."/>
            <person name="Hamada M."/>
            <person name="Harada C."/>
            <person name="Hayashi A."/>
            <person name="Hijishita S."/>
            <person name="Honda M."/>
            <person name="Hosokawa S."/>
            <person name="Ichikawa Y."/>
            <person name="Idonuma A."/>
            <person name="Iijima M."/>
            <person name="Ikeda M."/>
            <person name="Ikeno M."/>
            <person name="Ito K."/>
            <person name="Ito S."/>
            <person name="Ito T."/>
            <person name="Ito Y."/>
            <person name="Ito Y."/>
            <person name="Iwabuchi A."/>
            <person name="Kamiya K."/>
            <person name="Karasawa W."/>
            <person name="Kurita K."/>
            <person name="Katagiri S."/>
            <person name="Kikuta A."/>
            <person name="Kobayashi H."/>
            <person name="Kobayashi N."/>
            <person name="Machita K."/>
            <person name="Maehara T."/>
            <person name="Masukawa M."/>
            <person name="Mizubayashi T."/>
            <person name="Mukai Y."/>
            <person name="Nagasaki H."/>
            <person name="Nagata Y."/>
            <person name="Naito S."/>
            <person name="Nakashima M."/>
            <person name="Nakama Y."/>
            <person name="Nakamichi Y."/>
            <person name="Nakamura M."/>
            <person name="Meguro A."/>
            <person name="Negishi M."/>
            <person name="Ohta I."/>
            <person name="Ohta T."/>
            <person name="Okamoto M."/>
            <person name="Ono N."/>
            <person name="Saji S."/>
            <person name="Sakaguchi M."/>
            <person name="Sakai K."/>
            <person name="Shibata M."/>
            <person name="Shimokawa T."/>
            <person name="Song J."/>
            <person name="Takazaki Y."/>
            <person name="Terasawa K."/>
            <person name="Tsugane M."/>
            <person name="Tsuji K."/>
            <person name="Ueda S."/>
            <person name="Waki K."/>
            <person name="Yamagata H."/>
            <person name="Yamamoto M."/>
            <person name="Yamamoto S."/>
            <person name="Yamane H."/>
            <person name="Yoshiki S."/>
            <person name="Yoshihara R."/>
            <person name="Yukawa K."/>
            <person name="Zhong H."/>
            <person name="Yano M."/>
            <person name="Yuan Q."/>
            <person name="Ouyang S."/>
            <person name="Liu J."/>
            <person name="Jones K.M."/>
            <person name="Gansberger K."/>
            <person name="Moffat K."/>
            <person name="Hill J."/>
            <person name="Bera J."/>
            <person name="Fadrosh D."/>
            <person name="Jin S."/>
            <person name="Johri S."/>
            <person name="Kim M."/>
            <person name="Overton L."/>
            <person name="Reardon M."/>
            <person name="Tsitrin T."/>
            <person name="Vuong H."/>
            <person name="Weaver B."/>
            <person name="Ciecko A."/>
            <person name="Tallon L."/>
            <person name="Jackson J."/>
            <person name="Pai G."/>
            <person name="Aken S.V."/>
            <person name="Utterback T."/>
            <person name="Reidmuller S."/>
            <person name="Feldblyum T."/>
            <person name="Hsiao J."/>
            <person name="Zismann V."/>
            <person name="Iobst S."/>
            <person name="de Vazeille A.R."/>
            <person name="Buell C.R."/>
            <person name="Ying K."/>
            <person name="Li Y."/>
            <person name="Lu T."/>
            <person name="Huang Y."/>
            <person name="Zhao Q."/>
            <person name="Feng Q."/>
            <person name="Zhang L."/>
            <person name="Zhu J."/>
            <person name="Weng Q."/>
            <person name="Mu J."/>
            <person name="Lu Y."/>
            <person name="Fan D."/>
            <person name="Liu Y."/>
            <person name="Guan J."/>
            <person name="Zhang Y."/>
            <person name="Yu S."/>
            <person name="Liu X."/>
            <person name="Zhang Y."/>
            <person name="Hong G."/>
            <person name="Han B."/>
            <person name="Choisne N."/>
            <person name="Demange N."/>
            <person name="Orjeda G."/>
            <person name="Samain S."/>
            <person name="Cattolico L."/>
            <person name="Pelletier E."/>
            <person name="Couloux A."/>
            <person name="Segurens B."/>
            <person name="Wincker P."/>
            <person name="D'Hont A."/>
            <person name="Scarpelli C."/>
            <person name="Weissenbach J."/>
            <person name="Salanoubat M."/>
            <person name="Quetier F."/>
            <person name="Yu Y."/>
            <person name="Kim H.R."/>
            <person name="Rambo T."/>
            <person name="Currie J."/>
            <person name="Collura K."/>
            <person name="Luo M."/>
            <person name="Yang T."/>
            <person name="Ammiraju J.S.S."/>
            <person name="Engler F."/>
            <person name="Soderlund C."/>
            <person name="Wing R.A."/>
            <person name="Palmer L.E."/>
            <person name="de la Bastide M."/>
            <person name="Spiegel L."/>
            <person name="Nascimento L."/>
            <person name="Zutavern T."/>
            <person name="O'Shaughnessy A."/>
            <person name="Dike S."/>
            <person name="Dedhia N."/>
            <person name="Preston R."/>
            <person name="Balija V."/>
            <person name="McCombie W.R."/>
            <person name="Chow T."/>
            <person name="Chen H."/>
            <person name="Chung M."/>
            <person name="Chen C."/>
            <person name="Shaw J."/>
            <person name="Wu H."/>
            <person name="Hsiao K."/>
            <person name="Chao Y."/>
            <person name="Chu M."/>
            <person name="Cheng C."/>
            <person name="Hour A."/>
            <person name="Lee P."/>
            <person name="Lin S."/>
            <person name="Lin Y."/>
            <person name="Liou J."/>
            <person name="Liu S."/>
            <person name="Hsing Y."/>
            <person name="Raghuvanshi S."/>
            <person name="Mohanty A."/>
            <person name="Bharti A.K."/>
            <person name="Gaur A."/>
            <person name="Gupta V."/>
            <person name="Kumar D."/>
            <person name="Ravi V."/>
            <person name="Vij S."/>
            <person name="Kapur A."/>
            <person name="Khurana P."/>
            <person name="Khurana P."/>
            <person name="Khurana J.P."/>
            <person name="Tyagi A.K."/>
            <person name="Gaikwad K."/>
            <person name="Singh A."/>
            <person name="Dalal V."/>
            <person name="Srivastava S."/>
            <person name="Dixit A."/>
            <person name="Pal A.K."/>
            <person name="Ghazi I.A."/>
            <person name="Yadav M."/>
            <person name="Pandit A."/>
            <person name="Bhargava A."/>
            <person name="Sureshbabu K."/>
            <person name="Batra K."/>
            <person name="Sharma T.R."/>
            <person name="Mohapatra T."/>
            <person name="Singh N.K."/>
            <person name="Messing J."/>
            <person name="Nelson A.B."/>
            <person name="Fuks G."/>
            <person name="Kavchok S."/>
            <person name="Keizer G."/>
            <person name="Linton E."/>
            <person name="Llaca V."/>
            <person name="Song R."/>
            <person name="Tanyolac B."/>
            <person name="Young S."/>
            <person name="Ho-Il K."/>
            <person name="Hahn J.H."/>
            <person name="Sangsakoo G."/>
            <person name="Vanavichit A."/>
            <person name="de Mattos Luiz.A.T."/>
            <person name="Zimmer P.D."/>
            <person name="Malone G."/>
            <person name="Dellagostin O."/>
            <person name="de Oliveira A.C."/>
            <person name="Bevan M."/>
            <person name="Bancroft I."/>
            <person name="Minx P."/>
            <person name="Cordum H."/>
            <person name="Wilson R."/>
            <person name="Cheng Z."/>
            <person name="Jin W."/>
            <person name="Jiang J."/>
            <person name="Leong S.A."/>
            <person name="Iwama H."/>
            <person name="Gojobori T."/>
            <person name="Itoh T."/>
            <person name="Niimura Y."/>
            <person name="Fujii Y."/>
            <person name="Habara T."/>
            <person name="Sakai H."/>
            <person name="Sato Y."/>
            <person name="Wilson G."/>
            <person name="Kumar K."/>
            <person name="McCouch S."/>
            <person name="Juretic N."/>
            <person name="Hoen D."/>
            <person name="Wright S."/>
            <person name="Bruskiewich R."/>
            <person name="Bureau T."/>
            <person name="Miyao A."/>
            <person name="Hirochika H."/>
            <person name="Nishikawa T."/>
            <person name="Kadowaki K."/>
            <person name="Sugiura M."/>
            <person name="Burr B."/>
            <person name="Sasaki T."/>
        </authorList>
    </citation>
    <scope>NUCLEOTIDE SEQUENCE [LARGE SCALE GENOMIC DNA]</scope>
    <source>
        <strain evidence="2">cv. Nipponbare</strain>
    </source>
</reference>
<keyword evidence="2" id="KW-1185">Reference proteome</keyword>
<dbReference type="OMA" id="MVKPCKE"/>
<dbReference type="InParanoid" id="A0A0P0XWM3"/>
<dbReference type="Gramene" id="Os10t0532800-02">
    <property type="protein sequence ID" value="Os10t0532800-02"/>
    <property type="gene ID" value="Os10g0532800"/>
</dbReference>
<sequence>MGGRPHLGFGEAGVIRSSTALGNLSVSLRITTKMKTGPHGDAGFGEGVVGASASTREIEDGAPWGCWVWRGSCR</sequence>
<evidence type="ECO:0000313" key="2">
    <source>
        <dbReference type="Proteomes" id="UP000059680"/>
    </source>
</evidence>
<gene>
    <name evidence="1" type="ordered locus">Os10g0532800</name>
    <name evidence="1" type="ORF">OSNPB_100532800</name>
</gene>
<evidence type="ECO:0000313" key="1">
    <source>
        <dbReference type="EMBL" id="BAT11793.1"/>
    </source>
</evidence>
<proteinExistence type="predicted"/>
<protein>
    <submittedName>
        <fullName evidence="1">Os10g0532800 protein</fullName>
    </submittedName>
</protein>
<name>A0A0P0XWM3_ORYSJ</name>
<dbReference type="EMBL" id="AP014966">
    <property type="protein sequence ID" value="BAT11793.1"/>
    <property type="molecule type" value="Genomic_DNA"/>
</dbReference>
<reference evidence="1 2" key="2">
    <citation type="journal article" date="2013" name="Plant Cell Physiol.">
        <title>Rice Annotation Project Database (RAP-DB): an integrative and interactive database for rice genomics.</title>
        <authorList>
            <person name="Sakai H."/>
            <person name="Lee S.S."/>
            <person name="Tanaka T."/>
            <person name="Numa H."/>
            <person name="Kim J."/>
            <person name="Kawahara Y."/>
            <person name="Wakimoto H."/>
            <person name="Yang C.C."/>
            <person name="Iwamoto M."/>
            <person name="Abe T."/>
            <person name="Yamada Y."/>
            <person name="Muto A."/>
            <person name="Inokuchi H."/>
            <person name="Ikemura T."/>
            <person name="Matsumoto T."/>
            <person name="Sasaki T."/>
            <person name="Itoh T."/>
        </authorList>
    </citation>
    <scope>NUCLEOTIDE SEQUENCE [LARGE SCALE GENOMIC DNA]</scope>
    <source>
        <strain evidence="2">cv. Nipponbare</strain>
    </source>
</reference>
<accession>A0A0P0XWM3</accession>
<dbReference type="Proteomes" id="UP000059680">
    <property type="component" value="Chromosome 10"/>
</dbReference>